<dbReference type="EMBL" id="JAHEWX010000006">
    <property type="protein sequence ID" value="MBT1541539.1"/>
    <property type="molecule type" value="Genomic_DNA"/>
</dbReference>
<dbReference type="Proteomes" id="UP000709437">
    <property type="component" value="Unassembled WGS sequence"/>
</dbReference>
<dbReference type="Pfam" id="PF01370">
    <property type="entry name" value="Epimerase"/>
    <property type="match status" value="1"/>
</dbReference>
<gene>
    <name evidence="3" type="ORF">KK103_07200</name>
</gene>
<dbReference type="RefSeq" id="WP_214562675.1">
    <property type="nucleotide sequence ID" value="NZ_JAHEWX010000006.1"/>
</dbReference>
<dbReference type="InterPro" id="IPR051783">
    <property type="entry name" value="NAD(P)-dependent_oxidoreduct"/>
</dbReference>
<dbReference type="GO" id="GO:0005737">
    <property type="term" value="C:cytoplasm"/>
    <property type="evidence" value="ECO:0007669"/>
    <property type="project" value="TreeGrafter"/>
</dbReference>
<reference evidence="3" key="1">
    <citation type="submission" date="2021-05" db="EMBL/GenBank/DDBJ databases">
        <title>Whole genome sequence of Curtobacterium flaccumfaciens pv. flaccumfaciens strain CFBP 3417.</title>
        <authorList>
            <person name="Osdaghi E."/>
            <person name="Taghouti G."/>
            <person name="Portier P."/>
            <person name="Fazliarab A."/>
            <person name="Taghavi S.M."/>
            <person name="Briand M."/>
            <person name="Le-Saux M."/>
            <person name="Jacques M.-A."/>
        </authorList>
    </citation>
    <scope>NUCLEOTIDE SEQUENCE</scope>
    <source>
        <strain evidence="3">CFBP 3417</strain>
    </source>
</reference>
<dbReference type="InterPro" id="IPR036291">
    <property type="entry name" value="NAD(P)-bd_dom_sf"/>
</dbReference>
<proteinExistence type="predicted"/>
<name>A0A9Q2ZQV3_9MICO</name>
<evidence type="ECO:0000256" key="1">
    <source>
        <dbReference type="SAM" id="MobiDB-lite"/>
    </source>
</evidence>
<feature type="domain" description="NAD-dependent epimerase/dehydratase" evidence="2">
    <location>
        <begin position="20"/>
        <end position="206"/>
    </location>
</feature>
<dbReference type="PANTHER" id="PTHR48079">
    <property type="entry name" value="PROTEIN YEEZ"/>
    <property type="match status" value="1"/>
</dbReference>
<accession>A0A9Q2ZQV3</accession>
<dbReference type="AlphaFoldDB" id="A0A9Q2ZQV3"/>
<dbReference type="InterPro" id="IPR001509">
    <property type="entry name" value="Epimerase_deHydtase"/>
</dbReference>
<comment type="caution">
    <text evidence="3">The sequence shown here is derived from an EMBL/GenBank/DDBJ whole genome shotgun (WGS) entry which is preliminary data.</text>
</comment>
<feature type="region of interest" description="Disordered" evidence="1">
    <location>
        <begin position="117"/>
        <end position="138"/>
    </location>
</feature>
<dbReference type="GO" id="GO:0004029">
    <property type="term" value="F:aldehyde dehydrogenase (NAD+) activity"/>
    <property type="evidence" value="ECO:0007669"/>
    <property type="project" value="TreeGrafter"/>
</dbReference>
<organism evidence="3 4">
    <name type="scientific">Curtobacterium flaccumfaciens pv. flaccumfaciens</name>
    <dbReference type="NCBI Taxonomy" id="138532"/>
    <lineage>
        <taxon>Bacteria</taxon>
        <taxon>Bacillati</taxon>
        <taxon>Actinomycetota</taxon>
        <taxon>Actinomycetes</taxon>
        <taxon>Micrococcales</taxon>
        <taxon>Microbacteriaceae</taxon>
        <taxon>Curtobacterium</taxon>
    </lineage>
</organism>
<evidence type="ECO:0000259" key="2">
    <source>
        <dbReference type="Pfam" id="PF01370"/>
    </source>
</evidence>
<dbReference type="PANTHER" id="PTHR48079:SF6">
    <property type="entry name" value="NAD(P)-BINDING DOMAIN-CONTAINING PROTEIN-RELATED"/>
    <property type="match status" value="1"/>
</dbReference>
<sequence length="299" mass="31342">MSIVADGRREATRPTGAKRVAVTGSTGFIGRHVVSALRARGIESMALDHATFDDEGRRRRAFEGVDAVVHCVSAVSGSSAAIRAANVDATRVLVRSSRAAGVDRVIAVSTAAVTGIGPHRGASGTATPHTSSPVSRARAEGEQILAEAGAIIVRPNIVWGAGDRWAVPTIARIAAGSNDETSTWQAVVSAVGVRDLAEGLVGIAASAHATPIGPLVLHADAPTPIPVSAIVKWVREHVLTSAEPRGPLPRLSDHQRSMLEVDNWFDGSAFWRAAGVPAPEPFQPLPTDAEWYRDHILTT</sequence>
<feature type="compositionally biased region" description="Polar residues" evidence="1">
    <location>
        <begin position="124"/>
        <end position="134"/>
    </location>
</feature>
<dbReference type="SUPFAM" id="SSF51735">
    <property type="entry name" value="NAD(P)-binding Rossmann-fold domains"/>
    <property type="match status" value="1"/>
</dbReference>
<evidence type="ECO:0000313" key="4">
    <source>
        <dbReference type="Proteomes" id="UP000709437"/>
    </source>
</evidence>
<evidence type="ECO:0000313" key="3">
    <source>
        <dbReference type="EMBL" id="MBT1541539.1"/>
    </source>
</evidence>
<protein>
    <submittedName>
        <fullName evidence="3">NAD-dependent epimerase/dehydratase family protein</fullName>
    </submittedName>
</protein>
<dbReference type="Gene3D" id="3.40.50.720">
    <property type="entry name" value="NAD(P)-binding Rossmann-like Domain"/>
    <property type="match status" value="1"/>
</dbReference>